<dbReference type="GO" id="GO:0006635">
    <property type="term" value="P:fatty acid beta-oxidation"/>
    <property type="evidence" value="ECO:0007669"/>
    <property type="project" value="UniProtKB-UniPathway"/>
</dbReference>
<evidence type="ECO:0000256" key="5">
    <source>
        <dbReference type="ARBA" id="ARBA00009463"/>
    </source>
</evidence>
<dbReference type="OrthoDB" id="5240528at2"/>
<sequence length="703" mass="74413">MSNSIDFSDVSATVRYGVKDGVAVVILANPPVNGLGDTIRAGLDAGITKAAADDAVTAVVIAGDGRAFCGGADIRQFNTAASNAEPSLGNIIVKMQGLPKPVIAAIHGFALGGGLELALACHYRIAENNAQIGLPEVNLGLIPGGGGTQRLPRIIGAKKALDMIQQGTPVTGAKAAELGVVDGNFEGDPVEAGIAFAKEVAARSKQLPVVDKRPPADADGVDFEAARKAVRRNARNGLAQHAAINSVEAATKLDTEAGLVAERDEFVKLIAGPESAALRHIFFADREAAKVADVPKDTPLRKVEKVAIIGAGTMGGGITMVFVNAGIPVTLIEQEQAGLDRGLGNIQRNYDVTASKGKLTAEQVTTRMGLITPTLKLEDAADADLVIEAVFEEMDVKKDIFTKLDAICKPGAILASNTSRLDINEIASVTKRPADVIGLHFFSPANVMKLLEVVRGDATAADVIATSMKTAQKVGKIPVLAKVCEGFIGNRMLSPYKREADFLLEDGASPQQVDGALMDFGLAMGPIAMSDLAGLDISWATRKRLEPTRRKDLRYSAVADRLCEAGRFGQKTGAGFYRYEDGNRTPIPDPAVDEIIAQCAKDAGIERRTVTDEEIVERCILALVNEGAKILEEGIAQRASDIDVVYVNGYGFPAYRGGPMYYAQSLGLDVTLAKIQTLHKQHGEFWTPAPLLEKLVAEGKTEF</sequence>
<feature type="domain" description="3-hydroxyacyl-CoA dehydrogenase C-terminal" evidence="17">
    <location>
        <begin position="615"/>
        <end position="701"/>
    </location>
</feature>
<keyword evidence="12" id="KW-0413">Isomerase</keyword>
<dbReference type="PROSITE" id="PS00166">
    <property type="entry name" value="ENOYL_COA_HYDRATASE"/>
    <property type="match status" value="1"/>
</dbReference>
<dbReference type="InterPro" id="IPR008927">
    <property type="entry name" value="6-PGluconate_DH-like_C_sf"/>
</dbReference>
<dbReference type="Gene3D" id="3.90.226.10">
    <property type="entry name" value="2-enoyl-CoA Hydratase, Chain A, domain 1"/>
    <property type="match status" value="1"/>
</dbReference>
<dbReference type="EMBL" id="PVUE01000017">
    <property type="protein sequence ID" value="PRZ40450.1"/>
    <property type="molecule type" value="Genomic_DNA"/>
</dbReference>
<dbReference type="Pfam" id="PF00725">
    <property type="entry name" value="3HCDH"/>
    <property type="match status" value="2"/>
</dbReference>
<evidence type="ECO:0000256" key="11">
    <source>
        <dbReference type="ARBA" id="ARBA00023140"/>
    </source>
</evidence>
<dbReference type="CDD" id="cd06558">
    <property type="entry name" value="crotonase-like"/>
    <property type="match status" value="1"/>
</dbReference>
<evidence type="ECO:0000256" key="16">
    <source>
        <dbReference type="RuleBase" id="RU003707"/>
    </source>
</evidence>
<comment type="similarity">
    <text evidence="4">In the N-terminal section; belongs to the enoyl-CoA hydratase/isomerase family.</text>
</comment>
<accession>A0A2T0ZVS3</accession>
<evidence type="ECO:0000256" key="12">
    <source>
        <dbReference type="ARBA" id="ARBA00023235"/>
    </source>
</evidence>
<reference evidence="19 20" key="1">
    <citation type="submission" date="2018-03" db="EMBL/GenBank/DDBJ databases">
        <title>Genomic Encyclopedia of Archaeal and Bacterial Type Strains, Phase II (KMG-II): from individual species to whole genera.</title>
        <authorList>
            <person name="Goeker M."/>
        </authorList>
    </citation>
    <scope>NUCLEOTIDE SEQUENCE [LARGE SCALE GENOMIC DNA]</scope>
    <source>
        <strain evidence="19 20">DSM 100065</strain>
    </source>
</reference>
<comment type="subcellular location">
    <subcellularLocation>
        <location evidence="1">Peroxisome</location>
    </subcellularLocation>
</comment>
<comment type="pathway">
    <text evidence="2">Lipid metabolism; fatty acid beta-oxidation.</text>
</comment>
<dbReference type="GO" id="GO:0070403">
    <property type="term" value="F:NAD+ binding"/>
    <property type="evidence" value="ECO:0007669"/>
    <property type="project" value="InterPro"/>
</dbReference>
<evidence type="ECO:0000313" key="19">
    <source>
        <dbReference type="EMBL" id="PRZ40450.1"/>
    </source>
</evidence>
<evidence type="ECO:0000256" key="1">
    <source>
        <dbReference type="ARBA" id="ARBA00004275"/>
    </source>
</evidence>
<dbReference type="Gene3D" id="1.10.1040.50">
    <property type="match status" value="1"/>
</dbReference>
<dbReference type="Gene3D" id="3.40.50.720">
    <property type="entry name" value="NAD(P)-binding Rossmann-like Domain"/>
    <property type="match status" value="1"/>
</dbReference>
<comment type="catalytic activity">
    <reaction evidence="15">
        <text>a (3S)-3-hydroxyacyl-CoA + NAD(+) = a 3-oxoacyl-CoA + NADH + H(+)</text>
        <dbReference type="Rhea" id="RHEA:22432"/>
        <dbReference type="ChEBI" id="CHEBI:15378"/>
        <dbReference type="ChEBI" id="CHEBI:57318"/>
        <dbReference type="ChEBI" id="CHEBI:57540"/>
        <dbReference type="ChEBI" id="CHEBI:57945"/>
        <dbReference type="ChEBI" id="CHEBI:90726"/>
        <dbReference type="EC" id="1.1.1.35"/>
    </reaction>
</comment>
<protein>
    <submittedName>
        <fullName evidence="19">Short chain enoyl-CoA hydratase /3-hydroxyacyl-CoA dehydrogenase</fullName>
    </submittedName>
</protein>
<keyword evidence="9" id="KW-0520">NAD</keyword>
<dbReference type="GO" id="GO:0004300">
    <property type="term" value="F:enoyl-CoA hydratase activity"/>
    <property type="evidence" value="ECO:0007669"/>
    <property type="project" value="UniProtKB-ARBA"/>
</dbReference>
<dbReference type="FunFam" id="3.40.50.720:FF:000009">
    <property type="entry name" value="Fatty oxidation complex, alpha subunit"/>
    <property type="match status" value="1"/>
</dbReference>
<dbReference type="InterPro" id="IPR001753">
    <property type="entry name" value="Enoyl-CoA_hydra/iso"/>
</dbReference>
<evidence type="ECO:0000256" key="6">
    <source>
        <dbReference type="ARBA" id="ARBA00022832"/>
    </source>
</evidence>
<feature type="domain" description="3-hydroxyacyl-CoA dehydrogenase NAD binding" evidence="18">
    <location>
        <begin position="305"/>
        <end position="482"/>
    </location>
</feature>
<keyword evidence="20" id="KW-1185">Reference proteome</keyword>
<keyword evidence="11" id="KW-0576">Peroxisome</keyword>
<comment type="caution">
    <text evidence="19">The sequence shown here is derived from an EMBL/GenBank/DDBJ whole genome shotgun (WGS) entry which is preliminary data.</text>
</comment>
<comment type="similarity">
    <text evidence="16">Belongs to the enoyl-CoA hydratase/isomerase family.</text>
</comment>
<feature type="domain" description="3-hydroxyacyl-CoA dehydrogenase C-terminal" evidence="17">
    <location>
        <begin position="486"/>
        <end position="579"/>
    </location>
</feature>
<evidence type="ECO:0000256" key="8">
    <source>
        <dbReference type="ARBA" id="ARBA00023002"/>
    </source>
</evidence>
<keyword evidence="13" id="KW-0456">Lyase</keyword>
<comment type="pathway">
    <text evidence="3">Lipid metabolism; butanoate metabolism.</text>
</comment>
<name>A0A2T0ZVS3_9ACTN</name>
<evidence type="ECO:0000256" key="7">
    <source>
        <dbReference type="ARBA" id="ARBA00022963"/>
    </source>
</evidence>
<dbReference type="AlphaFoldDB" id="A0A2T0ZVS3"/>
<evidence type="ECO:0000313" key="20">
    <source>
        <dbReference type="Proteomes" id="UP000237752"/>
    </source>
</evidence>
<dbReference type="GO" id="GO:0016853">
    <property type="term" value="F:isomerase activity"/>
    <property type="evidence" value="ECO:0007669"/>
    <property type="project" value="UniProtKB-KW"/>
</dbReference>
<evidence type="ECO:0000256" key="14">
    <source>
        <dbReference type="ARBA" id="ARBA00023268"/>
    </source>
</evidence>
<dbReference type="FunFam" id="1.10.1040.50:FF:000006">
    <property type="entry name" value="Peroxisomal bifunctional enzyme"/>
    <property type="match status" value="1"/>
</dbReference>
<evidence type="ECO:0000256" key="15">
    <source>
        <dbReference type="ARBA" id="ARBA00049556"/>
    </source>
</evidence>
<evidence type="ECO:0000256" key="3">
    <source>
        <dbReference type="ARBA" id="ARBA00005086"/>
    </source>
</evidence>
<evidence type="ECO:0000256" key="4">
    <source>
        <dbReference type="ARBA" id="ARBA00008750"/>
    </source>
</evidence>
<dbReference type="RefSeq" id="WP_106350321.1">
    <property type="nucleotide sequence ID" value="NZ_PVUE01000017.1"/>
</dbReference>
<keyword evidence="14" id="KW-0511">Multifunctional enzyme</keyword>
<dbReference type="InterPro" id="IPR036291">
    <property type="entry name" value="NAD(P)-bd_dom_sf"/>
</dbReference>
<dbReference type="InterPro" id="IPR006176">
    <property type="entry name" value="3-OHacyl-CoA_DH_NAD-bd"/>
</dbReference>
<organism evidence="19 20">
    <name type="scientific">Antricoccus suffuscus</name>
    <dbReference type="NCBI Taxonomy" id="1629062"/>
    <lineage>
        <taxon>Bacteria</taxon>
        <taxon>Bacillati</taxon>
        <taxon>Actinomycetota</taxon>
        <taxon>Actinomycetes</taxon>
        <taxon>Geodermatophilales</taxon>
        <taxon>Antricoccaceae</taxon>
        <taxon>Antricoccus</taxon>
    </lineage>
</organism>
<dbReference type="PANTHER" id="PTHR23309:SF51">
    <property type="entry name" value="3-HYDROXYACYL-COA DEHYDROGENASE-RELATED"/>
    <property type="match status" value="1"/>
</dbReference>
<evidence type="ECO:0000259" key="18">
    <source>
        <dbReference type="Pfam" id="PF02737"/>
    </source>
</evidence>
<dbReference type="Pfam" id="PF00378">
    <property type="entry name" value="ECH_1"/>
    <property type="match status" value="1"/>
</dbReference>
<proteinExistence type="inferred from homology"/>
<dbReference type="PANTHER" id="PTHR23309">
    <property type="entry name" value="3-HYDROXYACYL-COA DEHYROGENASE"/>
    <property type="match status" value="1"/>
</dbReference>
<dbReference type="InterPro" id="IPR029045">
    <property type="entry name" value="ClpP/crotonase-like_dom_sf"/>
</dbReference>
<dbReference type="GO" id="GO:0003857">
    <property type="term" value="F:(3S)-3-hydroxyacyl-CoA dehydrogenase (NAD+) activity"/>
    <property type="evidence" value="ECO:0007669"/>
    <property type="project" value="UniProtKB-EC"/>
</dbReference>
<keyword evidence="6" id="KW-0276">Fatty acid metabolism</keyword>
<dbReference type="Pfam" id="PF02737">
    <property type="entry name" value="3HCDH_N"/>
    <property type="match status" value="1"/>
</dbReference>
<dbReference type="UniPathway" id="UPA00659"/>
<keyword evidence="10" id="KW-0443">Lipid metabolism</keyword>
<keyword evidence="8" id="KW-0560">Oxidoreductase</keyword>
<dbReference type="InterPro" id="IPR018376">
    <property type="entry name" value="Enoyl-CoA_hyd/isom_CS"/>
</dbReference>
<dbReference type="SUPFAM" id="SSF52096">
    <property type="entry name" value="ClpP/crotonase"/>
    <property type="match status" value="1"/>
</dbReference>
<comment type="similarity">
    <text evidence="5">Belongs to the 3-hydroxyacyl-CoA dehydrogenase family.</text>
</comment>
<evidence type="ECO:0000256" key="2">
    <source>
        <dbReference type="ARBA" id="ARBA00005005"/>
    </source>
</evidence>
<evidence type="ECO:0000256" key="13">
    <source>
        <dbReference type="ARBA" id="ARBA00023239"/>
    </source>
</evidence>
<dbReference type="Proteomes" id="UP000237752">
    <property type="component" value="Unassembled WGS sequence"/>
</dbReference>
<dbReference type="InterPro" id="IPR006108">
    <property type="entry name" value="3HC_DH_C"/>
</dbReference>
<dbReference type="SUPFAM" id="SSF48179">
    <property type="entry name" value="6-phosphogluconate dehydrogenase C-terminal domain-like"/>
    <property type="match status" value="2"/>
</dbReference>
<evidence type="ECO:0000259" key="17">
    <source>
        <dbReference type="Pfam" id="PF00725"/>
    </source>
</evidence>
<dbReference type="SUPFAM" id="SSF51735">
    <property type="entry name" value="NAD(P)-binding Rossmann-fold domains"/>
    <property type="match status" value="1"/>
</dbReference>
<evidence type="ECO:0000256" key="10">
    <source>
        <dbReference type="ARBA" id="ARBA00023098"/>
    </source>
</evidence>
<keyword evidence="7" id="KW-0442">Lipid degradation</keyword>
<evidence type="ECO:0000256" key="9">
    <source>
        <dbReference type="ARBA" id="ARBA00023027"/>
    </source>
</evidence>
<gene>
    <name evidence="19" type="ORF">CLV47_11788</name>
</gene>